<dbReference type="RefSeq" id="WP_229742497.1">
    <property type="nucleotide sequence ID" value="NZ_BMGC01000015.1"/>
</dbReference>
<dbReference type="EMBL" id="BMGC01000015">
    <property type="protein sequence ID" value="GGB34222.1"/>
    <property type="molecule type" value="Genomic_DNA"/>
</dbReference>
<dbReference type="Proteomes" id="UP000621454">
    <property type="component" value="Unassembled WGS sequence"/>
</dbReference>
<dbReference type="InterPro" id="IPR017517">
    <property type="entry name" value="Maleyloyr_isom"/>
</dbReference>
<dbReference type="Pfam" id="PF11716">
    <property type="entry name" value="MDMPI_N"/>
    <property type="match status" value="1"/>
</dbReference>
<evidence type="ECO:0000313" key="3">
    <source>
        <dbReference type="Proteomes" id="UP000621454"/>
    </source>
</evidence>
<proteinExistence type="predicted"/>
<dbReference type="SUPFAM" id="SSF109854">
    <property type="entry name" value="DinB/YfiT-like putative metalloenzymes"/>
    <property type="match status" value="1"/>
</dbReference>
<organism evidence="2 3">
    <name type="scientific">Gordonia jinhuaensis</name>
    <dbReference type="NCBI Taxonomy" id="1517702"/>
    <lineage>
        <taxon>Bacteria</taxon>
        <taxon>Bacillati</taxon>
        <taxon>Actinomycetota</taxon>
        <taxon>Actinomycetes</taxon>
        <taxon>Mycobacteriales</taxon>
        <taxon>Gordoniaceae</taxon>
        <taxon>Gordonia</taxon>
    </lineage>
</organism>
<reference evidence="2" key="2">
    <citation type="submission" date="2020-09" db="EMBL/GenBank/DDBJ databases">
        <authorList>
            <person name="Sun Q."/>
            <person name="Zhou Y."/>
        </authorList>
    </citation>
    <scope>NUCLEOTIDE SEQUENCE</scope>
    <source>
        <strain evidence="2">CGMCC 1.12827</strain>
    </source>
</reference>
<protein>
    <recommendedName>
        <fullName evidence="1">Mycothiol-dependent maleylpyruvate isomerase metal-binding domain-containing protein</fullName>
    </recommendedName>
</protein>
<reference evidence="2" key="1">
    <citation type="journal article" date="2014" name="Int. J. Syst. Evol. Microbiol.">
        <title>Complete genome sequence of Corynebacterium casei LMG S-19264T (=DSM 44701T), isolated from a smear-ripened cheese.</title>
        <authorList>
            <consortium name="US DOE Joint Genome Institute (JGI-PGF)"/>
            <person name="Walter F."/>
            <person name="Albersmeier A."/>
            <person name="Kalinowski J."/>
            <person name="Ruckert C."/>
        </authorList>
    </citation>
    <scope>NUCLEOTIDE SEQUENCE</scope>
    <source>
        <strain evidence="2">CGMCC 1.12827</strain>
    </source>
</reference>
<name>A0A916T813_9ACTN</name>
<dbReference type="Gene3D" id="1.20.120.450">
    <property type="entry name" value="dinb family like domain"/>
    <property type="match status" value="1"/>
</dbReference>
<dbReference type="NCBIfam" id="TIGR03083">
    <property type="entry name" value="maleylpyruvate isomerase family mycothiol-dependent enzyme"/>
    <property type="match status" value="1"/>
</dbReference>
<sequence>MSGGRTGSVDEETVFAMIADERRSLATTLLGLTPEQWALESLCAGWTVRDVGGHLIAPFTVPMWRFAVYMLRARGHFDTANQMMTRFCVDSNGERIPELLTANAENRFTPPGKGAGAPLVDIVVHGQDICIPAGIDRPIDAEVALAALDYITGPAATGLYGSVGTELRWEAADVDFTSGSGPLVRGPARSIILALTGRHGAAAGLEGDGVGLLD</sequence>
<dbReference type="InterPro" id="IPR024344">
    <property type="entry name" value="MDMPI_metal-binding"/>
</dbReference>
<dbReference type="GO" id="GO:0046872">
    <property type="term" value="F:metal ion binding"/>
    <property type="evidence" value="ECO:0007669"/>
    <property type="project" value="InterPro"/>
</dbReference>
<dbReference type="AlphaFoldDB" id="A0A916T813"/>
<feature type="domain" description="Mycothiol-dependent maleylpyruvate isomerase metal-binding" evidence="1">
    <location>
        <begin position="19"/>
        <end position="56"/>
    </location>
</feature>
<evidence type="ECO:0000259" key="1">
    <source>
        <dbReference type="Pfam" id="PF11716"/>
    </source>
</evidence>
<dbReference type="InterPro" id="IPR034660">
    <property type="entry name" value="DinB/YfiT-like"/>
</dbReference>
<gene>
    <name evidence="2" type="ORF">GCM10011489_22910</name>
</gene>
<evidence type="ECO:0000313" key="2">
    <source>
        <dbReference type="EMBL" id="GGB34222.1"/>
    </source>
</evidence>
<accession>A0A916T813</accession>
<keyword evidence="3" id="KW-1185">Reference proteome</keyword>
<comment type="caution">
    <text evidence="2">The sequence shown here is derived from an EMBL/GenBank/DDBJ whole genome shotgun (WGS) entry which is preliminary data.</text>
</comment>